<dbReference type="RefSeq" id="WP_380077475.1">
    <property type="nucleotide sequence ID" value="NZ_JBHSGO010000037.1"/>
</dbReference>
<evidence type="ECO:0000256" key="7">
    <source>
        <dbReference type="ARBA" id="ARBA00022842"/>
    </source>
</evidence>
<evidence type="ECO:0000256" key="1">
    <source>
        <dbReference type="ARBA" id="ARBA00001946"/>
    </source>
</evidence>
<dbReference type="InterPro" id="IPR018524">
    <property type="entry name" value="DNA/RNA_endonuclease_AS"/>
</dbReference>
<dbReference type="Gene3D" id="2.60.40.2630">
    <property type="match status" value="1"/>
</dbReference>
<reference evidence="11" key="1">
    <citation type="journal article" date="2019" name="Int. J. Syst. Evol. Microbiol.">
        <title>The Global Catalogue of Microorganisms (GCM) 10K type strain sequencing project: providing services to taxonomists for standard genome sequencing and annotation.</title>
        <authorList>
            <consortium name="The Broad Institute Genomics Platform"/>
            <consortium name="The Broad Institute Genome Sequencing Center for Infectious Disease"/>
            <person name="Wu L."/>
            <person name="Ma J."/>
        </authorList>
    </citation>
    <scope>NUCLEOTIDE SEQUENCE [LARGE SCALE GENOMIC DNA]</scope>
    <source>
        <strain evidence="11">CGMCC 4.7357</strain>
    </source>
</reference>
<dbReference type="InterPro" id="IPR044925">
    <property type="entry name" value="His-Me_finger_sf"/>
</dbReference>
<dbReference type="CDD" id="cd13121">
    <property type="entry name" value="BF2867_like_C"/>
    <property type="match status" value="1"/>
</dbReference>
<evidence type="ECO:0000256" key="5">
    <source>
        <dbReference type="ARBA" id="ARBA00022759"/>
    </source>
</evidence>
<dbReference type="PROSITE" id="PS51257">
    <property type="entry name" value="PROKAR_LIPOPROTEIN"/>
    <property type="match status" value="1"/>
</dbReference>
<dbReference type="SMART" id="SM00892">
    <property type="entry name" value="Endonuclease_NS"/>
    <property type="match status" value="1"/>
</dbReference>
<dbReference type="InterPro" id="IPR044929">
    <property type="entry name" value="DNA/RNA_non-sp_Endonuclease_sf"/>
</dbReference>
<dbReference type="InterPro" id="IPR042278">
    <property type="entry name" value="Mfa-like_1_N"/>
</dbReference>
<keyword evidence="7" id="KW-0460">Magnesium</keyword>
<protein>
    <submittedName>
        <fullName evidence="10">DNA/RNA non-specific endonuclease</fullName>
    </submittedName>
</protein>
<dbReference type="CDD" id="cd13120">
    <property type="entry name" value="BF2867_like_N"/>
    <property type="match status" value="1"/>
</dbReference>
<dbReference type="PANTHER" id="PTHR13966">
    <property type="entry name" value="ENDONUCLEASE RELATED"/>
    <property type="match status" value="1"/>
</dbReference>
<keyword evidence="3" id="KW-0540">Nuclease</keyword>
<keyword evidence="11" id="KW-1185">Reference proteome</keyword>
<name>A0ABV9K673_9PORP</name>
<accession>A0ABV9K673</accession>
<proteinExistence type="inferred from homology"/>
<dbReference type="Gene3D" id="3.40.570.10">
    <property type="entry name" value="Extracellular Endonuclease, subunit A"/>
    <property type="match status" value="1"/>
</dbReference>
<evidence type="ECO:0000313" key="11">
    <source>
        <dbReference type="Proteomes" id="UP001596020"/>
    </source>
</evidence>
<organism evidence="10 11">
    <name type="scientific">Falsiporphyromonas endometrii</name>
    <dbReference type="NCBI Taxonomy" id="1387297"/>
    <lineage>
        <taxon>Bacteria</taxon>
        <taxon>Pseudomonadati</taxon>
        <taxon>Bacteroidota</taxon>
        <taxon>Bacteroidia</taxon>
        <taxon>Bacteroidales</taxon>
        <taxon>Porphyromonadaceae</taxon>
        <taxon>Falsiporphyromonas</taxon>
    </lineage>
</organism>
<dbReference type="InterPro" id="IPR025049">
    <property type="entry name" value="Mfa-like_1"/>
</dbReference>
<evidence type="ECO:0000256" key="6">
    <source>
        <dbReference type="ARBA" id="ARBA00022801"/>
    </source>
</evidence>
<evidence type="ECO:0000256" key="3">
    <source>
        <dbReference type="ARBA" id="ARBA00022722"/>
    </source>
</evidence>
<dbReference type="InterPro" id="IPR020821">
    <property type="entry name" value="ENPP1-3/EXOG-like_nuc-like"/>
</dbReference>
<keyword evidence="5 10" id="KW-0255">Endonuclease</keyword>
<dbReference type="SUPFAM" id="SSF54060">
    <property type="entry name" value="His-Me finger endonucleases"/>
    <property type="match status" value="1"/>
</dbReference>
<gene>
    <name evidence="10" type="ORF">ACFO3G_01985</name>
</gene>
<dbReference type="PROSITE" id="PS01070">
    <property type="entry name" value="NUCLEASE_NON_SPEC"/>
    <property type="match status" value="1"/>
</dbReference>
<comment type="caution">
    <text evidence="10">The sequence shown here is derived from an EMBL/GenBank/DDBJ whole genome shotgun (WGS) entry which is preliminary data.</text>
</comment>
<evidence type="ECO:0000259" key="8">
    <source>
        <dbReference type="SMART" id="SM00477"/>
    </source>
</evidence>
<dbReference type="EMBL" id="JBHSGO010000037">
    <property type="protein sequence ID" value="MFC4665390.1"/>
    <property type="molecule type" value="Genomic_DNA"/>
</dbReference>
<keyword evidence="6" id="KW-0378">Hydrolase</keyword>
<dbReference type="SMART" id="SM00477">
    <property type="entry name" value="NUC"/>
    <property type="match status" value="1"/>
</dbReference>
<evidence type="ECO:0000256" key="2">
    <source>
        <dbReference type="ARBA" id="ARBA00010052"/>
    </source>
</evidence>
<evidence type="ECO:0000313" key="10">
    <source>
        <dbReference type="EMBL" id="MFC4665390.1"/>
    </source>
</evidence>
<feature type="domain" description="ENPP1-3/EXOG-like endonuclease/phosphodiesterase" evidence="8">
    <location>
        <begin position="312"/>
        <end position="528"/>
    </location>
</feature>
<comment type="similarity">
    <text evidence="2">Belongs to the DNA/RNA non-specific endonuclease family.</text>
</comment>
<evidence type="ECO:0000259" key="9">
    <source>
        <dbReference type="SMART" id="SM00892"/>
    </source>
</evidence>
<dbReference type="PANTHER" id="PTHR13966:SF5">
    <property type="entry name" value="ENDONUCLEASE G, MITOCHONDRIAL"/>
    <property type="match status" value="1"/>
</dbReference>
<dbReference type="InterPro" id="IPR040255">
    <property type="entry name" value="Non-specific_endonuclease"/>
</dbReference>
<dbReference type="Pfam" id="PF01223">
    <property type="entry name" value="Endonuclease_NS"/>
    <property type="match status" value="1"/>
</dbReference>
<dbReference type="Pfam" id="PF13149">
    <property type="entry name" value="Mfa_like_1"/>
    <property type="match status" value="1"/>
</dbReference>
<dbReference type="Gene3D" id="2.60.40.2620">
    <property type="entry name" value="Fimbrillin-like"/>
    <property type="match status" value="1"/>
</dbReference>
<evidence type="ECO:0000256" key="4">
    <source>
        <dbReference type="ARBA" id="ARBA00022723"/>
    </source>
</evidence>
<dbReference type="InterPro" id="IPR001604">
    <property type="entry name" value="Endo_G_ENPP1-like_dom"/>
</dbReference>
<dbReference type="GO" id="GO:0004519">
    <property type="term" value="F:endonuclease activity"/>
    <property type="evidence" value="ECO:0007669"/>
    <property type="project" value="UniProtKB-KW"/>
</dbReference>
<sequence>MKYSKYISVIIAFVALGITSCNNIRSNINFQVDTTDIYVPDSIKFIVNFDEGSQSFRSYKLRGKESIGVFIKEQSGKMLLNNAQFTNNKDEHELFTTNQPDDILLTDEHEDLTISAYYPYREDMPQDGILDIDLTNQSDGKSRELLTATTSSADGYRLLFKHRLTALDFIVDGVSPEDKISATIKGAQAKGYFDLLDNQFKDIESSTPIEAGIYKPKKVVHIAANIIPNHKKTELNLLIRIDGKTRTCKIPSQSFEAGKKYTLTLKLKGDHFVVDQISYLEIPVVPTASNYKLIRHYEPLEDTNDSKENPNVRNYTYLYDTKHKMALWVAYPLHQYYLGDFSRKTRKDPWHYDYTLGEHFQNNVSRGYQSSATKCDRGHQLPSADRTRNEAYNRTTFTSANCTAQFAYFNRGVWEGLERRVRSYQSTLSGVGLDTLYVVTGAGLGQYPGMPQVEQPIVKDANGHQVAVPTYYYKALAIRTKGGGFETMAFILPNDPNIKKKDYNKYRISVNQLEKYTGFKFFPGIPQNAKNSTTMKGW</sequence>
<dbReference type="Proteomes" id="UP001596020">
    <property type="component" value="Unassembled WGS sequence"/>
</dbReference>
<keyword evidence="4" id="KW-0479">Metal-binding</keyword>
<feature type="domain" description="DNA/RNA non-specific endonuclease/pyrophosphatase/phosphodiesterase" evidence="9">
    <location>
        <begin position="311"/>
        <end position="528"/>
    </location>
</feature>
<comment type="cofactor">
    <cofactor evidence="1">
        <name>Mg(2+)</name>
        <dbReference type="ChEBI" id="CHEBI:18420"/>
    </cofactor>
</comment>